<reference evidence="2 3" key="1">
    <citation type="submission" date="2019-09" db="EMBL/GenBank/DDBJ databases">
        <title>Genomes of family Cryomorphaceae.</title>
        <authorList>
            <person name="Bowman J.P."/>
        </authorList>
    </citation>
    <scope>NUCLEOTIDE SEQUENCE [LARGE SCALE GENOMIC DNA]</scope>
    <source>
        <strain evidence="2 3">LMG 25704</strain>
    </source>
</reference>
<feature type="transmembrane region" description="Helical" evidence="1">
    <location>
        <begin position="21"/>
        <end position="43"/>
    </location>
</feature>
<comment type="caution">
    <text evidence="2">The sequence shown here is derived from an EMBL/GenBank/DDBJ whole genome shotgun (WGS) entry which is preliminary data.</text>
</comment>
<evidence type="ECO:0000313" key="2">
    <source>
        <dbReference type="EMBL" id="KAB2809838.1"/>
    </source>
</evidence>
<dbReference type="Proteomes" id="UP000468650">
    <property type="component" value="Unassembled WGS sequence"/>
</dbReference>
<dbReference type="EMBL" id="WBVO01000007">
    <property type="protein sequence ID" value="KAB2809838.1"/>
    <property type="molecule type" value="Genomic_DNA"/>
</dbReference>
<gene>
    <name evidence="2" type="ORF">F8C67_09810</name>
</gene>
<keyword evidence="1" id="KW-0472">Membrane</keyword>
<keyword evidence="3" id="KW-1185">Reference proteome</keyword>
<keyword evidence="1" id="KW-1133">Transmembrane helix</keyword>
<organism evidence="2 3">
    <name type="scientific">Phaeocystidibacter luteus</name>
    <dbReference type="NCBI Taxonomy" id="911197"/>
    <lineage>
        <taxon>Bacteria</taxon>
        <taxon>Pseudomonadati</taxon>
        <taxon>Bacteroidota</taxon>
        <taxon>Flavobacteriia</taxon>
        <taxon>Flavobacteriales</taxon>
        <taxon>Phaeocystidibacteraceae</taxon>
        <taxon>Phaeocystidibacter</taxon>
    </lineage>
</organism>
<dbReference type="OrthoDB" id="1473582at2"/>
<evidence type="ECO:0000313" key="3">
    <source>
        <dbReference type="Proteomes" id="UP000468650"/>
    </source>
</evidence>
<accession>A0A6N6RGH0</accession>
<sequence>MKHTKKRHSLNQKVKIGMTSTLLLVSALSGGIAGVGLQTLGAWPSWLGGDYYDQGDPDCSCHDYEFYHWITCPIKNLWGLNTTTRWSTPEIHEGTCGSHGHS</sequence>
<dbReference type="RefSeq" id="WP_151667661.1">
    <property type="nucleotide sequence ID" value="NZ_WBVO01000007.1"/>
</dbReference>
<protein>
    <submittedName>
        <fullName evidence="2">Uncharacterized protein</fullName>
    </submittedName>
</protein>
<keyword evidence="1" id="KW-0812">Transmembrane</keyword>
<proteinExistence type="predicted"/>
<evidence type="ECO:0000256" key="1">
    <source>
        <dbReference type="SAM" id="Phobius"/>
    </source>
</evidence>
<dbReference type="AlphaFoldDB" id="A0A6N6RGH0"/>
<name>A0A6N6RGH0_9FLAO</name>